<dbReference type="InterPro" id="IPR029044">
    <property type="entry name" value="Nucleotide-diphossugar_trans"/>
</dbReference>
<evidence type="ECO:0000256" key="4">
    <source>
        <dbReference type="ARBA" id="ARBA00022679"/>
    </source>
</evidence>
<comment type="pathway">
    <text evidence="8">Carotenoid biosynthesis; staphyloxanthin biosynthesis; staphyloxanthin from farnesyl diphosphate: step 4/5.</text>
</comment>
<evidence type="ECO:0000256" key="7">
    <source>
        <dbReference type="ARBA" id="ARBA00037281"/>
    </source>
</evidence>
<dbReference type="CDD" id="cd06423">
    <property type="entry name" value="CESA_like"/>
    <property type="match status" value="1"/>
</dbReference>
<evidence type="ECO:0000256" key="11">
    <source>
        <dbReference type="SAM" id="Phobius"/>
    </source>
</evidence>
<evidence type="ECO:0000313" key="13">
    <source>
        <dbReference type="EMBL" id="AEI39556.1"/>
    </source>
</evidence>
<keyword evidence="4" id="KW-0808">Transferase</keyword>
<comment type="function">
    <text evidence="7">Catalyzes the glycosylation of 4,4'-diaponeurosporenoate, i.e. the esterification of glucose at the C1'' position with the carboxyl group of 4,4'-diaponeurosporenic acid, to form glycosyl-4,4'-diaponeurosporenoate. This is a step in the biosynthesis of staphyloxanthin, an orange pigment present in most staphylococci strains.</text>
</comment>
<accession>F8FAA3</accession>
<evidence type="ECO:0000256" key="8">
    <source>
        <dbReference type="ARBA" id="ARBA00037904"/>
    </source>
</evidence>
<dbReference type="Gene3D" id="3.90.550.10">
    <property type="entry name" value="Spore Coat Polysaccharide Biosynthesis Protein SpsA, Chain A"/>
    <property type="match status" value="1"/>
</dbReference>
<dbReference type="SUPFAM" id="SSF53448">
    <property type="entry name" value="Nucleotide-diphospho-sugar transferases"/>
    <property type="match status" value="1"/>
</dbReference>
<keyword evidence="6 11" id="KW-0472">Membrane</keyword>
<dbReference type="GO" id="GO:0016757">
    <property type="term" value="F:glycosyltransferase activity"/>
    <property type="evidence" value="ECO:0007669"/>
    <property type="project" value="UniProtKB-KW"/>
</dbReference>
<dbReference type="GO" id="GO:0016117">
    <property type="term" value="P:carotenoid biosynthetic process"/>
    <property type="evidence" value="ECO:0007669"/>
    <property type="project" value="UniProtKB-KW"/>
</dbReference>
<dbReference type="PATRIC" id="fig|1036673.3.peg.868"/>
<keyword evidence="11" id="KW-1133">Transmembrane helix</keyword>
<comment type="similarity">
    <text evidence="9">Belongs to the glycosyltransferase 2 family. CrtQ subfamily.</text>
</comment>
<feature type="transmembrane region" description="Helical" evidence="11">
    <location>
        <begin position="332"/>
        <end position="356"/>
    </location>
</feature>
<dbReference type="EMBL" id="CP002869">
    <property type="protein sequence ID" value="AEI39556.1"/>
    <property type="molecule type" value="Genomic_DNA"/>
</dbReference>
<evidence type="ECO:0000256" key="3">
    <source>
        <dbReference type="ARBA" id="ARBA00022676"/>
    </source>
</evidence>
<evidence type="ECO:0000256" key="1">
    <source>
        <dbReference type="ARBA" id="ARBA00004236"/>
    </source>
</evidence>
<evidence type="ECO:0000313" key="14">
    <source>
        <dbReference type="Proteomes" id="UP000006620"/>
    </source>
</evidence>
<keyword evidence="5" id="KW-0125">Carotenoid biosynthesis</keyword>
<dbReference type="Pfam" id="PF00535">
    <property type="entry name" value="Glycos_transf_2"/>
    <property type="match status" value="1"/>
</dbReference>
<comment type="subcellular location">
    <subcellularLocation>
        <location evidence="1">Cell membrane</location>
    </subcellularLocation>
</comment>
<proteinExistence type="inferred from homology"/>
<keyword evidence="11" id="KW-0812">Transmembrane</keyword>
<feature type="transmembrane region" description="Helical" evidence="11">
    <location>
        <begin position="368"/>
        <end position="387"/>
    </location>
</feature>
<evidence type="ECO:0000256" key="9">
    <source>
        <dbReference type="ARBA" id="ARBA00038120"/>
    </source>
</evidence>
<feature type="transmembrane region" description="Helical" evidence="11">
    <location>
        <begin position="306"/>
        <end position="326"/>
    </location>
</feature>
<evidence type="ECO:0000256" key="2">
    <source>
        <dbReference type="ARBA" id="ARBA00022475"/>
    </source>
</evidence>
<dbReference type="RefSeq" id="WP_013914720.1">
    <property type="nucleotide sequence ID" value="NC_015690.1"/>
</dbReference>
<sequence>MRFLLLWALAALGYWLVLLWDTLRAKKWMFTLPPSAGNTRINHQSNIQGSPDSSTRRASLTDAPLVSVIIAAKEEESSITETVRHLLSQNYPRLEIIAVNDRSRDATGRKLDELRRWSESKADITVPLRVIHITTLPQGWLGKNHALYQGYLQARGKLLLFTDADVRFHPDTVADAVRYLQEEQADHLTLSPDMMVKGLWLKAFVDYFFFTLCLYLRPWRANDDFQFKAGMGIGAFNLMTRYGYEKIGTHRAIAMRPDDDLQLGRHVKQARLRQRLASGHHHIGVEWYKSLGGAVEGLEKNIFSGFGYRTGLAILAVLGQLALFLYPVLGMLLIPGGTAWICALAVVTMAAVYLLLIRSLTGKAGWTVLLLPLTTGLLCYVVVRSVWLTLKQGGIYWRGTFYSLKELRRMQEEN</sequence>
<dbReference type="KEGG" id="pms:KNP414_00966"/>
<protein>
    <recommendedName>
        <fullName evidence="10">4,4'-diaponeurosporenoate glycosyltransferase</fullName>
    </recommendedName>
</protein>
<dbReference type="GO" id="GO:0005886">
    <property type="term" value="C:plasma membrane"/>
    <property type="evidence" value="ECO:0007669"/>
    <property type="project" value="UniProtKB-SubCell"/>
</dbReference>
<name>F8FAA3_PAEMK</name>
<evidence type="ECO:0000256" key="10">
    <source>
        <dbReference type="ARBA" id="ARBA00040345"/>
    </source>
</evidence>
<gene>
    <name evidence="13" type="primary">ydaM</name>
    <name evidence="13" type="ordered locus">KNP414_00966</name>
</gene>
<reference evidence="13 14" key="2">
    <citation type="journal article" date="2013" name="Genome Announc.">
        <title>Genome Sequence of Growth-Improving Paenibacillus mucilaginosus Strain KNP414.</title>
        <authorList>
            <person name="Lu J.J."/>
            <person name="Wang J.F."/>
            <person name="Hu X.F."/>
        </authorList>
    </citation>
    <scope>NUCLEOTIDE SEQUENCE [LARGE SCALE GENOMIC DNA]</scope>
    <source>
        <strain evidence="13 14">KNP414</strain>
    </source>
</reference>
<dbReference type="PANTHER" id="PTHR43646:SF2">
    <property type="entry name" value="GLYCOSYLTRANSFERASE 2-LIKE DOMAIN-CONTAINING PROTEIN"/>
    <property type="match status" value="1"/>
</dbReference>
<dbReference type="HOGENOM" id="CLU_038143_0_0_9"/>
<evidence type="ECO:0000256" key="5">
    <source>
        <dbReference type="ARBA" id="ARBA00022746"/>
    </source>
</evidence>
<dbReference type="InterPro" id="IPR001173">
    <property type="entry name" value="Glyco_trans_2-like"/>
</dbReference>
<dbReference type="Proteomes" id="UP000006620">
    <property type="component" value="Chromosome"/>
</dbReference>
<organism evidence="13 14">
    <name type="scientific">Paenibacillus mucilaginosus (strain KNP414)</name>
    <dbReference type="NCBI Taxonomy" id="1036673"/>
    <lineage>
        <taxon>Bacteria</taxon>
        <taxon>Bacillati</taxon>
        <taxon>Bacillota</taxon>
        <taxon>Bacilli</taxon>
        <taxon>Bacillales</taxon>
        <taxon>Paenibacillaceae</taxon>
        <taxon>Paenibacillus</taxon>
    </lineage>
</organism>
<feature type="domain" description="Glycosyltransferase 2-like" evidence="12">
    <location>
        <begin position="67"/>
        <end position="193"/>
    </location>
</feature>
<keyword evidence="2" id="KW-1003">Cell membrane</keyword>
<evidence type="ECO:0000256" key="6">
    <source>
        <dbReference type="ARBA" id="ARBA00023136"/>
    </source>
</evidence>
<evidence type="ECO:0000259" key="12">
    <source>
        <dbReference type="Pfam" id="PF00535"/>
    </source>
</evidence>
<dbReference type="PANTHER" id="PTHR43646">
    <property type="entry name" value="GLYCOSYLTRANSFERASE"/>
    <property type="match status" value="1"/>
</dbReference>
<dbReference type="AlphaFoldDB" id="F8FAA3"/>
<keyword evidence="3" id="KW-0328">Glycosyltransferase</keyword>
<reference evidence="14" key="1">
    <citation type="submission" date="2011-06" db="EMBL/GenBank/DDBJ databases">
        <title>Complete genome sequence of Paenibacillus mucilaginosus KNP414.</title>
        <authorList>
            <person name="Wang J."/>
            <person name="Hu S."/>
            <person name="Hu X."/>
            <person name="Zhang B."/>
            <person name="Dong D."/>
            <person name="Zhang S."/>
            <person name="Zhao K."/>
            <person name="Wu D."/>
        </authorList>
    </citation>
    <scope>NUCLEOTIDE SEQUENCE [LARGE SCALE GENOMIC DNA]</scope>
    <source>
        <strain evidence="14">KNP414</strain>
    </source>
</reference>